<protein>
    <submittedName>
        <fullName evidence="1">SEL1-like repeat protein</fullName>
    </submittedName>
</protein>
<gene>
    <name evidence="1" type="ORF">OXU80_00305</name>
</gene>
<name>A0ACD4NPI4_9HYPH</name>
<proteinExistence type="predicted"/>
<keyword evidence="2" id="KW-1185">Reference proteome</keyword>
<accession>A0ACD4NPI4</accession>
<reference evidence="1" key="1">
    <citation type="submission" date="2022-11" db="EMBL/GenBank/DDBJ databases">
        <title>beta-Carotene-producing bacterium, Jeongeuplla avenae sp. nov., alleviates the salt stress of Arabidopsis seedlings.</title>
        <authorList>
            <person name="Jiang L."/>
            <person name="Lee J."/>
        </authorList>
    </citation>
    <scope>NUCLEOTIDE SEQUENCE</scope>
    <source>
        <strain evidence="1">DY_R2A_6</strain>
    </source>
</reference>
<dbReference type="EMBL" id="CP113520">
    <property type="protein sequence ID" value="WAJ28732.1"/>
    <property type="molecule type" value="Genomic_DNA"/>
</dbReference>
<evidence type="ECO:0000313" key="2">
    <source>
        <dbReference type="Proteomes" id="UP001163223"/>
    </source>
</evidence>
<dbReference type="Proteomes" id="UP001163223">
    <property type="component" value="Chromosome"/>
</dbReference>
<sequence length="908" mass="94483">MTTLQRALLLASVLGFAGPHLASAAEADGALAASRATLERLAASPAAADRRALGDFLAVGLPVSAANPLRAPDRPGAVRAYREAIAAGDRSPETLAALARLALFDEDRALLAEIGPMLRQAAFRQDGEAAFLLAVAVRDGWLQAEESPESLMKAAAVMGSLSALLDIARSGEAPSDTVKQVALAELRDKAMNGSAGAMVSLAHAYRDGLLTGVDEAMATKWLEAAAALNHVPAMVELAGRLVHGVGGPADPARALDLLRRAARGGSSDAAMAIGDDAADLGLLSVPQEEGRQWLAWAAETGTPRAAAQLASLNLRAALRGDVSPELRTARIDAALAPIASDPDALASLAARFRTSADGALLEVRLLPLLHRRTLEGSIAAGLALDAWLRLGGRPMPEDAGTALVAALRADADTGVAQSSYTLAALSLDGRIGPAALSREEAVDRLFDAASLDVGQAALRIGKMYAYGQTFAKSRAFAKRWFEKAAALDVEAARWLLADLEMRDGDAAERAAGERFYAARMAAGDARAASADVAWRLRAGILDAAAIARAEEIATTAASAVSLARILVAGGRPDLAEAARRVLQPFVGRNPDPQALVVFARTLMDTGAAAPEHERGVSMLERAVALGSDEASIALAGIYLSNISYAPKQAEAVELLETVLARDPTDIAARLLLSDAYLLGYGVARDPKKANDLIGGVLVQSSSDSPEAAILEADWLSFSDAKRDPRRAVDLLRQQVERGSVAAGRALAVTYLNGFGPSHDADLAAGLMFGAASGGDKEAMAGLGHLLLNGMGVARAPQDGIAWLQKAADAGNATAMYDLSRIFALGTGGETDPAKSIAWLTRAAERGHPAATYQLAVAYLEGDGVARDRDEALRWLKRSEAGGNLLAGRTIRQIETAGPDADRDSIELE</sequence>
<organism evidence="1 2">
    <name type="scientific">Antarcticirhabdus aurantiaca</name>
    <dbReference type="NCBI Taxonomy" id="2606717"/>
    <lineage>
        <taxon>Bacteria</taxon>
        <taxon>Pseudomonadati</taxon>
        <taxon>Pseudomonadota</taxon>
        <taxon>Alphaproteobacteria</taxon>
        <taxon>Hyphomicrobiales</taxon>
        <taxon>Aurantimonadaceae</taxon>
        <taxon>Antarcticirhabdus</taxon>
    </lineage>
</organism>
<evidence type="ECO:0000313" key="1">
    <source>
        <dbReference type="EMBL" id="WAJ28732.1"/>
    </source>
</evidence>